<reference evidence="2" key="2">
    <citation type="journal article" date="2021" name="Microbiome">
        <title>Successional dynamics and alternative stable states in a saline activated sludge microbial community over 9 years.</title>
        <authorList>
            <person name="Wang Y."/>
            <person name="Ye J."/>
            <person name="Ju F."/>
            <person name="Liu L."/>
            <person name="Boyd J.A."/>
            <person name="Deng Y."/>
            <person name="Parks D.H."/>
            <person name="Jiang X."/>
            <person name="Yin X."/>
            <person name="Woodcroft B.J."/>
            <person name="Tyson G.W."/>
            <person name="Hugenholtz P."/>
            <person name="Polz M.F."/>
            <person name="Zhang T."/>
        </authorList>
    </citation>
    <scope>NUCLEOTIDE SEQUENCE</scope>
    <source>
        <strain evidence="2">HKST-UBA10</strain>
    </source>
</reference>
<gene>
    <name evidence="2" type="ORF">KC660_00405</name>
</gene>
<name>A0A955RHS1_9BACT</name>
<keyword evidence="1" id="KW-1133">Transmembrane helix</keyword>
<protein>
    <submittedName>
        <fullName evidence="2">Prepilin-type N-terminal cleavage/methylation domain-containing protein</fullName>
    </submittedName>
</protein>
<proteinExistence type="predicted"/>
<dbReference type="NCBIfam" id="TIGR02532">
    <property type="entry name" value="IV_pilin_GFxxxE"/>
    <property type="match status" value="1"/>
</dbReference>
<dbReference type="SUPFAM" id="SSF54523">
    <property type="entry name" value="Pili subunits"/>
    <property type="match status" value="1"/>
</dbReference>
<dbReference type="InterPro" id="IPR045584">
    <property type="entry name" value="Pilin-like"/>
</dbReference>
<evidence type="ECO:0000313" key="2">
    <source>
        <dbReference type="EMBL" id="MCA9381854.1"/>
    </source>
</evidence>
<keyword evidence="1" id="KW-0812">Transmembrane</keyword>
<comment type="caution">
    <text evidence="2">The sequence shown here is derived from an EMBL/GenBank/DDBJ whole genome shotgun (WGS) entry which is preliminary data.</text>
</comment>
<feature type="transmembrane region" description="Helical" evidence="1">
    <location>
        <begin position="12"/>
        <end position="35"/>
    </location>
</feature>
<dbReference type="PROSITE" id="PS00409">
    <property type="entry name" value="PROKAR_NTER_METHYL"/>
    <property type="match status" value="1"/>
</dbReference>
<dbReference type="InterPro" id="IPR012902">
    <property type="entry name" value="N_methyl_site"/>
</dbReference>
<dbReference type="Proteomes" id="UP000782843">
    <property type="component" value="Unassembled WGS sequence"/>
</dbReference>
<evidence type="ECO:0000313" key="3">
    <source>
        <dbReference type="Proteomes" id="UP000782843"/>
    </source>
</evidence>
<reference evidence="2" key="1">
    <citation type="submission" date="2020-04" db="EMBL/GenBank/DDBJ databases">
        <authorList>
            <person name="Zhang T."/>
        </authorList>
    </citation>
    <scope>NUCLEOTIDE SEQUENCE</scope>
    <source>
        <strain evidence="2">HKST-UBA10</strain>
    </source>
</reference>
<accession>A0A955RHS1</accession>
<dbReference type="Pfam" id="PF07963">
    <property type="entry name" value="N_methyl"/>
    <property type="match status" value="1"/>
</dbReference>
<keyword evidence="1" id="KW-0472">Membrane</keyword>
<organism evidence="2 3">
    <name type="scientific">Candidatus Dojkabacteria bacterium</name>
    <dbReference type="NCBI Taxonomy" id="2099670"/>
    <lineage>
        <taxon>Bacteria</taxon>
        <taxon>Candidatus Dojkabacteria</taxon>
    </lineage>
</organism>
<sequence>MSIRKILEQKGFTLLEVLISLVIASMLIILTSQMLSKILQYTQRAQVRGQVSQDMQYAVEIVKRNLRQTDYTQLGRNYYDYPTGFNHPGDNVCAVESVSEVQVTNGKGCGVRLVQSSYYPVFYMQSDHLFYTDSQGQSVQISPDTVKVDYVSILRKDLPPVNPRTAYIQIKMTLSDTQGVLEAHGDPDAELVNIDTGVFIRKYD</sequence>
<dbReference type="EMBL" id="JAGQLG010000014">
    <property type="protein sequence ID" value="MCA9381854.1"/>
    <property type="molecule type" value="Genomic_DNA"/>
</dbReference>
<dbReference type="AlphaFoldDB" id="A0A955RHS1"/>
<evidence type="ECO:0000256" key="1">
    <source>
        <dbReference type="SAM" id="Phobius"/>
    </source>
</evidence>